<evidence type="ECO:0000259" key="8">
    <source>
        <dbReference type="PROSITE" id="PS51746"/>
    </source>
</evidence>
<dbReference type="PANTHER" id="PTHR43156:SF2">
    <property type="entry name" value="STAGE II SPORULATION PROTEIN E"/>
    <property type="match status" value="1"/>
</dbReference>
<dbReference type="SUPFAM" id="SSF55781">
    <property type="entry name" value="GAF domain-like"/>
    <property type="match status" value="1"/>
</dbReference>
<evidence type="ECO:0000313" key="10">
    <source>
        <dbReference type="Proteomes" id="UP001300745"/>
    </source>
</evidence>
<evidence type="ECO:0000256" key="1">
    <source>
        <dbReference type="ARBA" id="ARBA00004651"/>
    </source>
</evidence>
<sequence length="722" mass="75544">MTAPRRRDRIGYATGLFGWVALPYLAGSVLAWQTSGAGIGPAFFPPAGVTVAAMLLTRRALWPVIVAAVVVGELAVDLRYGTALTTAAGFALANSVEPLVGASLVRFWCKGPPDLRERADLARFVAGAMVVGPLAGGVIGGAVTAVDSHASWPIATLLWWAGDGVGVLMIGAPILLWPLQSQLLRARRLETVVVLGAMAGLTVVSFRLELPPALFLLPVMAWAALRLEMIGAALCGAVLAFTANIMANAGYATFESLDLHAPGQLAIAQAFIAVVVLVAMLTAQEAAGRVTAVRQRQAERRERARLETLANLGRLLSGAFTQNQIGDAVVGQVINDAGAQALTVGLVNDEGTALEWVAMGGYPESVVEQFAGGLALDECAAATDAVRTGQPVVIRTIAEYRRRYPDNARWMMASGGAAVVSWPLTVGGKAIGVLVLAWSDPQPLDTAQLAYTSAVATMIGQALVRARVYADEHARAAVLQAAVLPTSPAPIDRVDVGVSYEPADVVQGLGGDWYDALELPHGRMYLAVGDVVGHGLPAVEDMAQLRSAGRAVALQGLPPARLLAELNTFTRHASNGKFATMGVAVLDPVSAVLAYASAGHPPPLLRRSATGEVIRLGGAHGPVLGPVDRASYGEGDVQVSEGDILVMYTDGLIERRGQDIESGITRVQRLVAKWSGDEALLPACRELTQILAPPPRDDDVCVVAVRFGAIGGPRSPDPASRR</sequence>
<keyword evidence="3 7" id="KW-0812">Transmembrane</keyword>
<dbReference type="PROSITE" id="PS51746">
    <property type="entry name" value="PPM_2"/>
    <property type="match status" value="1"/>
</dbReference>
<keyword evidence="10" id="KW-1185">Reference proteome</keyword>
<dbReference type="InterPro" id="IPR003018">
    <property type="entry name" value="GAF"/>
</dbReference>
<evidence type="ECO:0000256" key="5">
    <source>
        <dbReference type="ARBA" id="ARBA00022989"/>
    </source>
</evidence>
<reference evidence="9 10" key="1">
    <citation type="submission" date="2022-11" db="EMBL/GenBank/DDBJ databases">
        <title>Mycobacterium sp. nov.</title>
        <authorList>
            <person name="Papic B."/>
            <person name="Spicic S."/>
            <person name="Duvnjak S."/>
        </authorList>
    </citation>
    <scope>NUCLEOTIDE SEQUENCE [LARGE SCALE GENOMIC DNA]</scope>
    <source>
        <strain evidence="9 10">CVI_P4</strain>
    </source>
</reference>
<dbReference type="Gene3D" id="3.60.40.10">
    <property type="entry name" value="PPM-type phosphatase domain"/>
    <property type="match status" value="1"/>
</dbReference>
<feature type="transmembrane region" description="Helical" evidence="7">
    <location>
        <begin position="12"/>
        <end position="32"/>
    </location>
</feature>
<protein>
    <submittedName>
        <fullName evidence="9">SpoIIE family protein phosphatase</fullName>
    </submittedName>
</protein>
<feature type="transmembrane region" description="Helical" evidence="7">
    <location>
        <begin position="191"/>
        <end position="210"/>
    </location>
</feature>
<dbReference type="SMART" id="SM00331">
    <property type="entry name" value="PP2C_SIG"/>
    <property type="match status" value="1"/>
</dbReference>
<evidence type="ECO:0000256" key="4">
    <source>
        <dbReference type="ARBA" id="ARBA00022801"/>
    </source>
</evidence>
<evidence type="ECO:0000256" key="6">
    <source>
        <dbReference type="ARBA" id="ARBA00023136"/>
    </source>
</evidence>
<dbReference type="InterPro" id="IPR052016">
    <property type="entry name" value="Bact_Sigma-Reg"/>
</dbReference>
<feature type="domain" description="PPM-type phosphatase" evidence="8">
    <location>
        <begin position="495"/>
        <end position="707"/>
    </location>
</feature>
<name>A0ABT3SAI9_9MYCO</name>
<dbReference type="InterPro" id="IPR029016">
    <property type="entry name" value="GAF-like_dom_sf"/>
</dbReference>
<dbReference type="InterPro" id="IPR001932">
    <property type="entry name" value="PPM-type_phosphatase-like_dom"/>
</dbReference>
<dbReference type="InterPro" id="IPR036457">
    <property type="entry name" value="PPM-type-like_dom_sf"/>
</dbReference>
<proteinExistence type="predicted"/>
<keyword evidence="2" id="KW-1003">Cell membrane</keyword>
<dbReference type="PANTHER" id="PTHR43156">
    <property type="entry name" value="STAGE II SPORULATION PROTEIN E-RELATED"/>
    <property type="match status" value="1"/>
</dbReference>
<dbReference type="Pfam" id="PF05231">
    <property type="entry name" value="MASE1"/>
    <property type="match status" value="1"/>
</dbReference>
<comment type="subcellular location">
    <subcellularLocation>
        <location evidence="1">Cell membrane</location>
        <topology evidence="1">Multi-pass membrane protein</topology>
    </subcellularLocation>
</comment>
<feature type="transmembrane region" description="Helical" evidence="7">
    <location>
        <begin position="265"/>
        <end position="283"/>
    </location>
</feature>
<accession>A0ABT3SAI9</accession>
<feature type="transmembrane region" description="Helical" evidence="7">
    <location>
        <begin position="230"/>
        <end position="253"/>
    </location>
</feature>
<keyword evidence="4" id="KW-0378">Hydrolase</keyword>
<dbReference type="InterPro" id="IPR007895">
    <property type="entry name" value="MASE1"/>
</dbReference>
<dbReference type="Pfam" id="PF13185">
    <property type="entry name" value="GAF_2"/>
    <property type="match status" value="1"/>
</dbReference>
<evidence type="ECO:0000256" key="2">
    <source>
        <dbReference type="ARBA" id="ARBA00022475"/>
    </source>
</evidence>
<dbReference type="RefSeq" id="WP_265995688.1">
    <property type="nucleotide sequence ID" value="NZ_JAPJDN010000004.1"/>
</dbReference>
<evidence type="ECO:0000256" key="7">
    <source>
        <dbReference type="SAM" id="Phobius"/>
    </source>
</evidence>
<dbReference type="SMART" id="SM00065">
    <property type="entry name" value="GAF"/>
    <property type="match status" value="1"/>
</dbReference>
<evidence type="ECO:0000313" key="9">
    <source>
        <dbReference type="EMBL" id="MCX2936531.1"/>
    </source>
</evidence>
<dbReference type="Proteomes" id="UP001300745">
    <property type="component" value="Unassembled WGS sequence"/>
</dbReference>
<organism evidence="9 10">
    <name type="scientific">Mycobacterium pinniadriaticum</name>
    <dbReference type="NCBI Taxonomy" id="2994102"/>
    <lineage>
        <taxon>Bacteria</taxon>
        <taxon>Bacillati</taxon>
        <taxon>Actinomycetota</taxon>
        <taxon>Actinomycetes</taxon>
        <taxon>Mycobacteriales</taxon>
        <taxon>Mycobacteriaceae</taxon>
        <taxon>Mycobacterium</taxon>
    </lineage>
</organism>
<dbReference type="Gene3D" id="3.30.450.40">
    <property type="match status" value="1"/>
</dbReference>
<evidence type="ECO:0000256" key="3">
    <source>
        <dbReference type="ARBA" id="ARBA00022692"/>
    </source>
</evidence>
<feature type="transmembrane region" description="Helical" evidence="7">
    <location>
        <begin position="157"/>
        <end position="179"/>
    </location>
</feature>
<keyword evidence="6 7" id="KW-0472">Membrane</keyword>
<dbReference type="Pfam" id="PF07228">
    <property type="entry name" value="SpoIIE"/>
    <property type="match status" value="1"/>
</dbReference>
<feature type="transmembrane region" description="Helical" evidence="7">
    <location>
        <begin position="121"/>
        <end position="145"/>
    </location>
</feature>
<dbReference type="EMBL" id="JAPJDO010000004">
    <property type="protein sequence ID" value="MCX2936531.1"/>
    <property type="molecule type" value="Genomic_DNA"/>
</dbReference>
<keyword evidence="5 7" id="KW-1133">Transmembrane helix</keyword>
<comment type="caution">
    <text evidence="9">The sequence shown here is derived from an EMBL/GenBank/DDBJ whole genome shotgun (WGS) entry which is preliminary data.</text>
</comment>
<gene>
    <name evidence="9" type="ORF">ORI27_07465</name>
</gene>
<dbReference type="SUPFAM" id="SSF81606">
    <property type="entry name" value="PP2C-like"/>
    <property type="match status" value="1"/>
</dbReference>